<dbReference type="SMART" id="SM00409">
    <property type="entry name" value="IG"/>
    <property type="match status" value="2"/>
</dbReference>
<evidence type="ECO:0000256" key="6">
    <source>
        <dbReference type="ARBA" id="ARBA00023136"/>
    </source>
</evidence>
<accession>A0A8J4X9C3</accession>
<feature type="domain" description="Ig-like" evidence="13">
    <location>
        <begin position="116"/>
        <end position="220"/>
    </location>
</feature>
<dbReference type="GO" id="GO:0071222">
    <property type="term" value="P:cellular response to lipopolysaccharide"/>
    <property type="evidence" value="ECO:0007669"/>
    <property type="project" value="TreeGrafter"/>
</dbReference>
<keyword evidence="5" id="KW-1133">Transmembrane helix</keyword>
<dbReference type="GO" id="GO:0042130">
    <property type="term" value="P:negative regulation of T cell proliferation"/>
    <property type="evidence" value="ECO:0007669"/>
    <property type="project" value="TreeGrafter"/>
</dbReference>
<dbReference type="SMART" id="SM00408">
    <property type="entry name" value="IGc2"/>
    <property type="match status" value="2"/>
</dbReference>
<reference evidence="14" key="1">
    <citation type="submission" date="2020-07" db="EMBL/GenBank/DDBJ databases">
        <title>Clarias magur genome sequencing, assembly and annotation.</title>
        <authorList>
            <person name="Kushwaha B."/>
            <person name="Kumar R."/>
            <person name="Das P."/>
            <person name="Joshi C.G."/>
            <person name="Kumar D."/>
            <person name="Nagpure N.S."/>
            <person name="Pandey M."/>
            <person name="Agarwal S."/>
            <person name="Srivastava S."/>
            <person name="Singh M."/>
            <person name="Sahoo L."/>
            <person name="Jayasankar P."/>
            <person name="Meher P.K."/>
            <person name="Koringa P.G."/>
            <person name="Iquebal M.A."/>
            <person name="Das S.P."/>
            <person name="Bit A."/>
            <person name="Patnaik S."/>
            <person name="Patel N."/>
            <person name="Shah T.M."/>
            <person name="Hinsu A."/>
            <person name="Jena J.K."/>
        </authorList>
    </citation>
    <scope>NUCLEOTIDE SEQUENCE</scope>
    <source>
        <strain evidence="14">CIFAMagur01</strain>
        <tissue evidence="14">Testis</tissue>
    </source>
</reference>
<dbReference type="GO" id="GO:0006955">
    <property type="term" value="P:immune response"/>
    <property type="evidence" value="ECO:0007669"/>
    <property type="project" value="TreeGrafter"/>
</dbReference>
<evidence type="ECO:0000259" key="13">
    <source>
        <dbReference type="PROSITE" id="PS50835"/>
    </source>
</evidence>
<evidence type="ECO:0000256" key="7">
    <source>
        <dbReference type="ARBA" id="ARBA00023157"/>
    </source>
</evidence>
<keyword evidence="10" id="KW-0393">Immunoglobulin domain</keyword>
<keyword evidence="9" id="KW-0325">Glycoprotein</keyword>
<dbReference type="Proteomes" id="UP000727407">
    <property type="component" value="Unassembled WGS sequence"/>
</dbReference>
<evidence type="ECO:0000256" key="11">
    <source>
        <dbReference type="SAM" id="MobiDB-lite"/>
    </source>
</evidence>
<dbReference type="GO" id="GO:0042102">
    <property type="term" value="P:positive regulation of T cell proliferation"/>
    <property type="evidence" value="ECO:0007669"/>
    <property type="project" value="TreeGrafter"/>
</dbReference>
<comment type="caution">
    <text evidence="14">The sequence shown here is derived from an EMBL/GenBank/DDBJ whole genome shotgun (WGS) entry which is preliminary data.</text>
</comment>
<keyword evidence="8" id="KW-0675">Receptor</keyword>
<dbReference type="PANTHER" id="PTHR25466">
    <property type="entry name" value="T-LYMPHOCYTE ACTIVATION ANTIGEN"/>
    <property type="match status" value="1"/>
</dbReference>
<feature type="region of interest" description="Disordered" evidence="11">
    <location>
        <begin position="223"/>
        <end position="270"/>
    </location>
</feature>
<evidence type="ECO:0000313" key="14">
    <source>
        <dbReference type="EMBL" id="KAF5889305.1"/>
    </source>
</evidence>
<keyword evidence="7" id="KW-1015">Disulfide bond</keyword>
<dbReference type="Gene3D" id="2.60.40.10">
    <property type="entry name" value="Immunoglobulins"/>
    <property type="match status" value="2"/>
</dbReference>
<evidence type="ECO:0000256" key="10">
    <source>
        <dbReference type="ARBA" id="ARBA00023319"/>
    </source>
</evidence>
<dbReference type="PANTHER" id="PTHR25466:SF14">
    <property type="entry name" value="BUTYROPHILIN SUBFAMILY 2 MEMBER A2-LIKE-RELATED"/>
    <property type="match status" value="1"/>
</dbReference>
<proteinExistence type="predicted"/>
<dbReference type="InterPro" id="IPR007110">
    <property type="entry name" value="Ig-like_dom"/>
</dbReference>
<organism evidence="14 15">
    <name type="scientific">Clarias magur</name>
    <name type="common">Asian catfish</name>
    <name type="synonym">Macropteronotus magur</name>
    <dbReference type="NCBI Taxonomy" id="1594786"/>
    <lineage>
        <taxon>Eukaryota</taxon>
        <taxon>Metazoa</taxon>
        <taxon>Chordata</taxon>
        <taxon>Craniata</taxon>
        <taxon>Vertebrata</taxon>
        <taxon>Euteleostomi</taxon>
        <taxon>Actinopterygii</taxon>
        <taxon>Neopterygii</taxon>
        <taxon>Teleostei</taxon>
        <taxon>Ostariophysi</taxon>
        <taxon>Siluriformes</taxon>
        <taxon>Clariidae</taxon>
        <taxon>Clarias</taxon>
    </lineage>
</organism>
<evidence type="ECO:0000313" key="15">
    <source>
        <dbReference type="Proteomes" id="UP000727407"/>
    </source>
</evidence>
<dbReference type="Pfam" id="PF07686">
    <property type="entry name" value="V-set"/>
    <property type="match status" value="2"/>
</dbReference>
<feature type="signal peptide" evidence="12">
    <location>
        <begin position="1"/>
        <end position="21"/>
    </location>
</feature>
<dbReference type="InterPro" id="IPR013106">
    <property type="entry name" value="Ig_V-set"/>
</dbReference>
<evidence type="ECO:0000256" key="8">
    <source>
        <dbReference type="ARBA" id="ARBA00023170"/>
    </source>
</evidence>
<keyword evidence="2" id="KW-1003">Cell membrane</keyword>
<evidence type="ECO:0000256" key="1">
    <source>
        <dbReference type="ARBA" id="ARBA00004251"/>
    </source>
</evidence>
<feature type="compositionally biased region" description="Basic and acidic residues" evidence="11">
    <location>
        <begin position="223"/>
        <end position="235"/>
    </location>
</feature>
<dbReference type="GO" id="GO:0009897">
    <property type="term" value="C:external side of plasma membrane"/>
    <property type="evidence" value="ECO:0007669"/>
    <property type="project" value="TreeGrafter"/>
</dbReference>
<dbReference type="EMBL" id="QNUK01000828">
    <property type="protein sequence ID" value="KAF5889305.1"/>
    <property type="molecule type" value="Genomic_DNA"/>
</dbReference>
<evidence type="ECO:0000256" key="5">
    <source>
        <dbReference type="ARBA" id="ARBA00022989"/>
    </source>
</evidence>
<keyword evidence="6" id="KW-0472">Membrane</keyword>
<dbReference type="AlphaFoldDB" id="A0A8J4X9C3"/>
<dbReference type="SUPFAM" id="SSF48726">
    <property type="entry name" value="Immunoglobulin"/>
    <property type="match status" value="2"/>
</dbReference>
<comment type="subcellular location">
    <subcellularLocation>
        <location evidence="1">Cell membrane</location>
        <topology evidence="1">Single-pass type I membrane protein</topology>
    </subcellularLocation>
</comment>
<dbReference type="InterPro" id="IPR003599">
    <property type="entry name" value="Ig_sub"/>
</dbReference>
<dbReference type="InterPro" id="IPR051713">
    <property type="entry name" value="T-cell_Activation_Regulation"/>
</dbReference>
<dbReference type="PROSITE" id="PS51257">
    <property type="entry name" value="PROKAR_LIPOPROTEIN"/>
    <property type="match status" value="1"/>
</dbReference>
<evidence type="ECO:0000256" key="4">
    <source>
        <dbReference type="ARBA" id="ARBA00022729"/>
    </source>
</evidence>
<dbReference type="GO" id="GO:0007166">
    <property type="term" value="P:cell surface receptor signaling pathway"/>
    <property type="evidence" value="ECO:0007669"/>
    <property type="project" value="TreeGrafter"/>
</dbReference>
<feature type="compositionally biased region" description="Low complexity" evidence="11">
    <location>
        <begin position="248"/>
        <end position="258"/>
    </location>
</feature>
<dbReference type="GO" id="GO:0031295">
    <property type="term" value="P:T cell costimulation"/>
    <property type="evidence" value="ECO:0007669"/>
    <property type="project" value="TreeGrafter"/>
</dbReference>
<dbReference type="SMART" id="SM00406">
    <property type="entry name" value="IGv"/>
    <property type="match status" value="2"/>
</dbReference>
<evidence type="ECO:0000256" key="2">
    <source>
        <dbReference type="ARBA" id="ARBA00022475"/>
    </source>
</evidence>
<dbReference type="InterPro" id="IPR013783">
    <property type="entry name" value="Ig-like_fold"/>
</dbReference>
<dbReference type="OrthoDB" id="6157407at2759"/>
<feature type="domain" description="Ig-like" evidence="13">
    <location>
        <begin position="34"/>
        <end position="107"/>
    </location>
</feature>
<feature type="chain" id="PRO_5035144903" evidence="12">
    <location>
        <begin position="22"/>
        <end position="308"/>
    </location>
</feature>
<evidence type="ECO:0000256" key="9">
    <source>
        <dbReference type="ARBA" id="ARBA00023180"/>
    </source>
</evidence>
<keyword evidence="4 12" id="KW-0732">Signal</keyword>
<dbReference type="InterPro" id="IPR003598">
    <property type="entry name" value="Ig_sub2"/>
</dbReference>
<name>A0A8J4X9C3_CLAMG</name>
<dbReference type="InterPro" id="IPR036179">
    <property type="entry name" value="Ig-like_dom_sf"/>
</dbReference>
<protein>
    <submittedName>
        <fullName evidence="14">Neogenin-like isoform X7</fullName>
    </submittedName>
</protein>
<gene>
    <name evidence="14" type="ORF">DAT39_020983</name>
</gene>
<evidence type="ECO:0000256" key="3">
    <source>
        <dbReference type="ARBA" id="ARBA00022692"/>
    </source>
</evidence>
<evidence type="ECO:0000256" key="12">
    <source>
        <dbReference type="SAM" id="SignalP"/>
    </source>
</evidence>
<keyword evidence="3" id="KW-0812">Transmembrane</keyword>
<sequence>MMKCLYLVSVVFHVAAGCTLSAYNDQVPSIRHRGDSVLLPCSCSDLNTKPQKLTWGTFRTGHLTEVLNEEHYSGRLQLFNNVSPANLSLLISDLRVEDQGYYRCSTEKEYRDIWLPVKGCELVKKKEVERVTVFTGESVVLPCVCTDLQDKPQGLKWEFYRNNHYQEIYPKQTGRHRNRVKLVSNNSPGNLSLLISHLTEKDKGFYRCSIQADSRDFRLSVKGRRETSTHLRKTDTALTSEQPHSKTTHSPPASSSTTLEQDKGHNSLPLATSTMTKIPAAVAQKQVTQLGAIASSRHPAEKNYVSQV</sequence>
<keyword evidence="15" id="KW-1185">Reference proteome</keyword>
<dbReference type="PROSITE" id="PS50835">
    <property type="entry name" value="IG_LIKE"/>
    <property type="match status" value="2"/>
</dbReference>